<dbReference type="EMBL" id="JBFAUJ010000001">
    <property type="protein sequence ID" value="MEV8457952.1"/>
    <property type="molecule type" value="Genomic_DNA"/>
</dbReference>
<organism evidence="1 2">
    <name type="scientific">Streptomyces griseosporeus</name>
    <dbReference type="NCBI Taxonomy" id="1910"/>
    <lineage>
        <taxon>Bacteria</taxon>
        <taxon>Bacillati</taxon>
        <taxon>Actinomycetota</taxon>
        <taxon>Actinomycetes</taxon>
        <taxon>Kitasatosporales</taxon>
        <taxon>Streptomycetaceae</taxon>
        <taxon>Streptomyces</taxon>
    </lineage>
</organism>
<dbReference type="Proteomes" id="UP001553148">
    <property type="component" value="Unassembled WGS sequence"/>
</dbReference>
<keyword evidence="2" id="KW-1185">Reference proteome</keyword>
<evidence type="ECO:0000313" key="2">
    <source>
        <dbReference type="Proteomes" id="UP001553148"/>
    </source>
</evidence>
<protein>
    <submittedName>
        <fullName evidence="1">Uncharacterized protein</fullName>
    </submittedName>
</protein>
<name>A0ABV3KGU0_STRGS</name>
<proteinExistence type="predicted"/>
<reference evidence="1 2" key="1">
    <citation type="submission" date="2024-06" db="EMBL/GenBank/DDBJ databases">
        <title>The Natural Products Discovery Center: Release of the First 8490 Sequenced Strains for Exploring Actinobacteria Biosynthetic Diversity.</title>
        <authorList>
            <person name="Kalkreuter E."/>
            <person name="Kautsar S.A."/>
            <person name="Yang D."/>
            <person name="Bader C.D."/>
            <person name="Teijaro C.N."/>
            <person name="Fluegel L."/>
            <person name="Davis C.M."/>
            <person name="Simpson J.R."/>
            <person name="Lauterbach L."/>
            <person name="Steele A.D."/>
            <person name="Gui C."/>
            <person name="Meng S."/>
            <person name="Li G."/>
            <person name="Viehrig K."/>
            <person name="Ye F."/>
            <person name="Su P."/>
            <person name="Kiefer A.F."/>
            <person name="Nichols A."/>
            <person name="Cepeda A.J."/>
            <person name="Yan W."/>
            <person name="Fan B."/>
            <person name="Jiang Y."/>
            <person name="Adhikari A."/>
            <person name="Zheng C.-J."/>
            <person name="Schuster L."/>
            <person name="Cowan T.M."/>
            <person name="Smanski M.J."/>
            <person name="Chevrette M.G."/>
            <person name="De Carvalho L.P.S."/>
            <person name="Shen B."/>
        </authorList>
    </citation>
    <scope>NUCLEOTIDE SEQUENCE [LARGE SCALE GENOMIC DNA]</scope>
    <source>
        <strain evidence="1 2">NPDC052360</strain>
    </source>
</reference>
<sequence>MLADAEAESVRRLLRGARLCSVGRAADMGVLALAGAGGEEVALHVQCPFRVVHGDRVMLGSGDLRYVRDGVTGEGAFDAFATMYDDRAADLNRVLGGAGPVVGNVVLGPGGSLTLEAGRELRIEIVPDRSGRDECWRALVRGGPHYGYPPGVV</sequence>
<gene>
    <name evidence="1" type="ORF">AB0470_00180</name>
</gene>
<dbReference type="RefSeq" id="WP_162655625.1">
    <property type="nucleotide sequence ID" value="NZ_JBFAUJ010000001.1"/>
</dbReference>
<accession>A0ABV3KGU0</accession>
<evidence type="ECO:0000313" key="1">
    <source>
        <dbReference type="EMBL" id="MEV8457952.1"/>
    </source>
</evidence>
<comment type="caution">
    <text evidence="1">The sequence shown here is derived from an EMBL/GenBank/DDBJ whole genome shotgun (WGS) entry which is preliminary data.</text>
</comment>